<dbReference type="InterPro" id="IPR036291">
    <property type="entry name" value="NAD(P)-bd_dom_sf"/>
</dbReference>
<dbReference type="Gene3D" id="3.40.50.720">
    <property type="entry name" value="NAD(P)-binding Rossmann-like Domain"/>
    <property type="match status" value="1"/>
</dbReference>
<dbReference type="SUPFAM" id="SSF51735">
    <property type="entry name" value="NAD(P)-binding Rossmann-fold domains"/>
    <property type="match status" value="1"/>
</dbReference>
<evidence type="ECO:0000256" key="2">
    <source>
        <dbReference type="ARBA" id="ARBA00023445"/>
    </source>
</evidence>
<dbReference type="PANTHER" id="PTHR10366">
    <property type="entry name" value="NAD DEPENDENT EPIMERASE/DEHYDRATASE"/>
    <property type="match status" value="1"/>
</dbReference>
<evidence type="ECO:0000313" key="4">
    <source>
        <dbReference type="EMBL" id="KAF1953319.1"/>
    </source>
</evidence>
<accession>A0A6A5TNL5</accession>
<name>A0A6A5TNL5_9PLEO</name>
<proteinExistence type="inferred from homology"/>
<dbReference type="Proteomes" id="UP000800035">
    <property type="component" value="Unassembled WGS sequence"/>
</dbReference>
<keyword evidence="5" id="KW-1185">Reference proteome</keyword>
<organism evidence="4 5">
    <name type="scientific">Byssothecium circinans</name>
    <dbReference type="NCBI Taxonomy" id="147558"/>
    <lineage>
        <taxon>Eukaryota</taxon>
        <taxon>Fungi</taxon>
        <taxon>Dikarya</taxon>
        <taxon>Ascomycota</taxon>
        <taxon>Pezizomycotina</taxon>
        <taxon>Dothideomycetes</taxon>
        <taxon>Pleosporomycetidae</taxon>
        <taxon>Pleosporales</taxon>
        <taxon>Massarineae</taxon>
        <taxon>Massarinaceae</taxon>
        <taxon>Byssothecium</taxon>
    </lineage>
</organism>
<evidence type="ECO:0000256" key="1">
    <source>
        <dbReference type="ARBA" id="ARBA00023002"/>
    </source>
</evidence>
<comment type="similarity">
    <text evidence="2">Belongs to the NAD(P)-dependent epimerase/dehydratase family. Dihydroflavonol-4-reductase subfamily.</text>
</comment>
<dbReference type="EMBL" id="ML977004">
    <property type="protein sequence ID" value="KAF1953319.1"/>
    <property type="molecule type" value="Genomic_DNA"/>
</dbReference>
<feature type="domain" description="NAD-dependent epimerase/dehydratase" evidence="3">
    <location>
        <begin position="6"/>
        <end position="255"/>
    </location>
</feature>
<evidence type="ECO:0000313" key="5">
    <source>
        <dbReference type="Proteomes" id="UP000800035"/>
    </source>
</evidence>
<dbReference type="Pfam" id="PF01370">
    <property type="entry name" value="Epimerase"/>
    <property type="match status" value="1"/>
</dbReference>
<dbReference type="GO" id="GO:0016616">
    <property type="term" value="F:oxidoreductase activity, acting on the CH-OH group of donors, NAD or NADP as acceptor"/>
    <property type="evidence" value="ECO:0007669"/>
    <property type="project" value="TreeGrafter"/>
</dbReference>
<reference evidence="4" key="1">
    <citation type="journal article" date="2020" name="Stud. Mycol.">
        <title>101 Dothideomycetes genomes: a test case for predicting lifestyles and emergence of pathogens.</title>
        <authorList>
            <person name="Haridas S."/>
            <person name="Albert R."/>
            <person name="Binder M."/>
            <person name="Bloem J."/>
            <person name="Labutti K."/>
            <person name="Salamov A."/>
            <person name="Andreopoulos B."/>
            <person name="Baker S."/>
            <person name="Barry K."/>
            <person name="Bills G."/>
            <person name="Bluhm B."/>
            <person name="Cannon C."/>
            <person name="Castanera R."/>
            <person name="Culley D."/>
            <person name="Daum C."/>
            <person name="Ezra D."/>
            <person name="Gonzalez J."/>
            <person name="Henrissat B."/>
            <person name="Kuo A."/>
            <person name="Liang C."/>
            <person name="Lipzen A."/>
            <person name="Lutzoni F."/>
            <person name="Magnuson J."/>
            <person name="Mondo S."/>
            <person name="Nolan M."/>
            <person name="Ohm R."/>
            <person name="Pangilinan J."/>
            <person name="Park H.-J."/>
            <person name="Ramirez L."/>
            <person name="Alfaro M."/>
            <person name="Sun H."/>
            <person name="Tritt A."/>
            <person name="Yoshinaga Y."/>
            <person name="Zwiers L.-H."/>
            <person name="Turgeon B."/>
            <person name="Goodwin S."/>
            <person name="Spatafora J."/>
            <person name="Crous P."/>
            <person name="Grigoriev I."/>
        </authorList>
    </citation>
    <scope>NUCLEOTIDE SEQUENCE</scope>
    <source>
        <strain evidence="4">CBS 675.92</strain>
    </source>
</reference>
<sequence length="332" mass="36726">MTIHTVLLTGATGFIGFQILLELLESGYAVNAVIRSTNNHITLIRHPKVREQEDSGRLRFTTIADFSAADAWDEALRDVDFLMHVASPLPLPTLDPEKDIFQPSVSVNNNLLSATLKAPKLKRIVLTSSIVGAMPLPPRGSGPYAADAQVTTPLPPFANVYDAYQASKIHLLNKSRELVALHTPRFDIIGILPGYTFGKNERATNAKEMFSSSNGLLLMLLTGRNFAGTRTTGAAHIRDVATVHVRALEQKIEGNRNYGVTVPMMYNKAIDIAKKHFPEAFEKGTLQPGDQPSEVVEWDAKETENLFDLKFKDFEQMIVEVVSQYLDLPAKE</sequence>
<evidence type="ECO:0000259" key="3">
    <source>
        <dbReference type="Pfam" id="PF01370"/>
    </source>
</evidence>
<dbReference type="PANTHER" id="PTHR10366:SF564">
    <property type="entry name" value="STEROL-4-ALPHA-CARBOXYLATE 3-DEHYDROGENASE, DECARBOXYLATING"/>
    <property type="match status" value="1"/>
</dbReference>
<gene>
    <name evidence="4" type="ORF">CC80DRAFT_477749</name>
</gene>
<keyword evidence="1" id="KW-0560">Oxidoreductase</keyword>
<dbReference type="AlphaFoldDB" id="A0A6A5TNL5"/>
<dbReference type="OrthoDB" id="2735536at2759"/>
<protein>
    <submittedName>
        <fullName evidence="4">NAD(P)-binding protein</fullName>
    </submittedName>
</protein>
<dbReference type="InterPro" id="IPR050425">
    <property type="entry name" value="NAD(P)_dehydrat-like"/>
</dbReference>
<dbReference type="InterPro" id="IPR001509">
    <property type="entry name" value="Epimerase_deHydtase"/>
</dbReference>